<accession>A0A830FQ00</accession>
<sequence length="118" mass="13700">MERRNCKDESGGLPCPPRIKQYSGCSTGEPHRRQRRCKRREITAHLAKETKKQRHDGFYTDVTRDDDLPFKQVECSANVDRRIVVDGPQYRVREPNEYADDQDPEPYPASTEEGCTTE</sequence>
<name>A0A830FQ00_HALAR</name>
<proteinExistence type="predicted"/>
<dbReference type="AlphaFoldDB" id="A0A830FQ00"/>
<feature type="region of interest" description="Disordered" evidence="1">
    <location>
        <begin position="86"/>
        <end position="118"/>
    </location>
</feature>
<dbReference type="Proteomes" id="UP000656367">
    <property type="component" value="Unassembled WGS sequence"/>
</dbReference>
<gene>
    <name evidence="2" type="ORF">GCM10009006_28230</name>
</gene>
<comment type="caution">
    <text evidence="2">The sequence shown here is derived from an EMBL/GenBank/DDBJ whole genome shotgun (WGS) entry which is preliminary data.</text>
</comment>
<dbReference type="EMBL" id="BMON01000002">
    <property type="protein sequence ID" value="GGM45186.1"/>
    <property type="molecule type" value="Genomic_DNA"/>
</dbReference>
<reference evidence="2" key="2">
    <citation type="submission" date="2020-09" db="EMBL/GenBank/DDBJ databases">
        <authorList>
            <person name="Sun Q."/>
            <person name="Ohkuma M."/>
        </authorList>
    </citation>
    <scope>NUCLEOTIDE SEQUENCE</scope>
    <source>
        <strain evidence="2">JCM 15759</strain>
    </source>
</reference>
<evidence type="ECO:0000256" key="1">
    <source>
        <dbReference type="SAM" id="MobiDB-lite"/>
    </source>
</evidence>
<evidence type="ECO:0000313" key="2">
    <source>
        <dbReference type="EMBL" id="GGM45186.1"/>
    </source>
</evidence>
<organism evidence="2 3">
    <name type="scientific">Haloarcula argentinensis</name>
    <dbReference type="NCBI Taxonomy" id="43776"/>
    <lineage>
        <taxon>Archaea</taxon>
        <taxon>Methanobacteriati</taxon>
        <taxon>Methanobacteriota</taxon>
        <taxon>Stenosarchaea group</taxon>
        <taxon>Halobacteria</taxon>
        <taxon>Halobacteriales</taxon>
        <taxon>Haloarculaceae</taxon>
        <taxon>Haloarcula</taxon>
    </lineage>
</organism>
<protein>
    <submittedName>
        <fullName evidence="2">Uncharacterized protein</fullName>
    </submittedName>
</protein>
<evidence type="ECO:0000313" key="3">
    <source>
        <dbReference type="Proteomes" id="UP000656367"/>
    </source>
</evidence>
<reference evidence="2" key="1">
    <citation type="journal article" date="2014" name="Int. J. Syst. Evol. Microbiol.">
        <title>Complete genome sequence of Corynebacterium casei LMG S-19264T (=DSM 44701T), isolated from a smear-ripened cheese.</title>
        <authorList>
            <consortium name="US DOE Joint Genome Institute (JGI-PGF)"/>
            <person name="Walter F."/>
            <person name="Albersmeier A."/>
            <person name="Kalinowski J."/>
            <person name="Ruckert C."/>
        </authorList>
    </citation>
    <scope>NUCLEOTIDE SEQUENCE</scope>
    <source>
        <strain evidence="2">JCM 15759</strain>
    </source>
</reference>